<evidence type="ECO:0000256" key="7">
    <source>
        <dbReference type="ARBA" id="ARBA00023125"/>
    </source>
</evidence>
<keyword evidence="9 11" id="KW-0675">Receptor</keyword>
<dbReference type="SUPFAM" id="SSF48508">
    <property type="entry name" value="Nuclear receptor ligand-binding domain"/>
    <property type="match status" value="1"/>
</dbReference>
<keyword evidence="10 11" id="KW-0539">Nucleus</keyword>
<keyword evidence="5 11" id="KW-0862">Zinc</keyword>
<dbReference type="STRING" id="34508.A0A4U5LS40"/>
<organism evidence="14 15">
    <name type="scientific">Steinernema carpocapsae</name>
    <name type="common">Entomopathogenic nematode</name>
    <dbReference type="NCBI Taxonomy" id="34508"/>
    <lineage>
        <taxon>Eukaryota</taxon>
        <taxon>Metazoa</taxon>
        <taxon>Ecdysozoa</taxon>
        <taxon>Nematoda</taxon>
        <taxon>Chromadorea</taxon>
        <taxon>Rhabditida</taxon>
        <taxon>Tylenchina</taxon>
        <taxon>Panagrolaimomorpha</taxon>
        <taxon>Strongyloidoidea</taxon>
        <taxon>Steinernematidae</taxon>
        <taxon>Steinernema</taxon>
    </lineage>
</organism>
<dbReference type="GO" id="GO:0005634">
    <property type="term" value="C:nucleus"/>
    <property type="evidence" value="ECO:0007669"/>
    <property type="project" value="UniProtKB-SubCell"/>
</dbReference>
<dbReference type="PROSITE" id="PS51843">
    <property type="entry name" value="NR_LBD"/>
    <property type="match status" value="1"/>
</dbReference>
<feature type="domain" description="Nuclear receptor" evidence="12">
    <location>
        <begin position="115"/>
        <end position="192"/>
    </location>
</feature>
<dbReference type="PANTHER" id="PTHR24083">
    <property type="entry name" value="NUCLEAR HORMONE RECEPTOR"/>
    <property type="match status" value="1"/>
</dbReference>
<evidence type="ECO:0000256" key="10">
    <source>
        <dbReference type="ARBA" id="ARBA00023242"/>
    </source>
</evidence>
<dbReference type="SMART" id="SM00430">
    <property type="entry name" value="HOLI"/>
    <property type="match status" value="1"/>
</dbReference>
<reference evidence="14 15" key="2">
    <citation type="journal article" date="2019" name="G3 (Bethesda)">
        <title>Hybrid Assembly of the Genome of the Entomopathogenic Nematode Steinernema carpocapsae Identifies the X-Chromosome.</title>
        <authorList>
            <person name="Serra L."/>
            <person name="Macchietto M."/>
            <person name="Macias-Munoz A."/>
            <person name="McGill C.J."/>
            <person name="Rodriguez I.M."/>
            <person name="Rodriguez B."/>
            <person name="Murad R."/>
            <person name="Mortazavi A."/>
        </authorList>
    </citation>
    <scope>NUCLEOTIDE SEQUENCE [LARGE SCALE GENOMIC DNA]</scope>
    <source>
        <strain evidence="14 15">ALL</strain>
    </source>
</reference>
<evidence type="ECO:0000256" key="8">
    <source>
        <dbReference type="ARBA" id="ARBA00023163"/>
    </source>
</evidence>
<keyword evidence="8 11" id="KW-0804">Transcription</keyword>
<dbReference type="InterPro" id="IPR001723">
    <property type="entry name" value="Nuclear_hrmn_rcpt"/>
</dbReference>
<dbReference type="Proteomes" id="UP000298663">
    <property type="component" value="Unassembled WGS sequence"/>
</dbReference>
<keyword evidence="4 11" id="KW-0863">Zinc-finger</keyword>
<dbReference type="InterPro" id="IPR035500">
    <property type="entry name" value="NHR-like_dom_sf"/>
</dbReference>
<dbReference type="OrthoDB" id="9984314at2759"/>
<gene>
    <name evidence="14" type="ORF">L596_030218</name>
</gene>
<keyword evidence="3 11" id="KW-0479">Metal-binding</keyword>
<dbReference type="SUPFAM" id="SSF57716">
    <property type="entry name" value="Glucocorticoid receptor-like (DNA-binding domain)"/>
    <property type="match status" value="1"/>
</dbReference>
<keyword evidence="7 11" id="KW-0238">DNA-binding</keyword>
<dbReference type="InterPro" id="IPR013088">
    <property type="entry name" value="Znf_NHR/GATA"/>
</dbReference>
<evidence type="ECO:0000256" key="4">
    <source>
        <dbReference type="ARBA" id="ARBA00022771"/>
    </source>
</evidence>
<dbReference type="Gene3D" id="1.10.565.10">
    <property type="entry name" value="Retinoid X Receptor"/>
    <property type="match status" value="1"/>
</dbReference>
<sequence>MDFFQTSFSPQTSQLSEKDMLHLQLFSGQNSSPNQYASQNQFNCSPTQYVLPDIRESVTPPKMRFLKIKQEPDFDSGGFKSACVVEMPSDSDCDAQTTSSSSPFGEATRRIVQFAEDCAVCGDRATGFHYDVASCNGCKTFFRRTVVTGRKFVCQKNGKCLMELDKTKRCACRSCRFQRCVDVGMNPNAIQYTPSTNLTLSIARKKLKRQFSSYSSSSVTISPIVSVDSEILKRIGDVLHVELKHDRLRNSTFMPFRLNLSVEEILQKQSAFGEAERYQLVQKWPVKFVAPWKEEYAEMGMKFWFYQDLYLSVEYLKTFSWFNELSTQDQTVLAKEVCMAGTALSASYQSFLKGADRVVYPDGHVPFTTLDHFRVDLEAILQKSVVQPVTKLKLDSVQYVLMKAMVFLNGDADGLSNEARDMIHEERSKYSKTLLKYLQNRLGGSEGMKQFSAICQTIIEIVRYTQNHRNYFTLRRFNFFNADDTLPPPSRLLEQTVGLLP</sequence>
<evidence type="ECO:0000313" key="15">
    <source>
        <dbReference type="Proteomes" id="UP000298663"/>
    </source>
</evidence>
<dbReference type="GO" id="GO:0003700">
    <property type="term" value="F:DNA-binding transcription factor activity"/>
    <property type="evidence" value="ECO:0007669"/>
    <property type="project" value="InterPro"/>
</dbReference>
<dbReference type="AlphaFoldDB" id="A0A4U5LS40"/>
<dbReference type="Pfam" id="PF00105">
    <property type="entry name" value="zf-C4"/>
    <property type="match status" value="1"/>
</dbReference>
<comment type="similarity">
    <text evidence="2 11">Belongs to the nuclear hormone receptor family.</text>
</comment>
<evidence type="ECO:0000313" key="14">
    <source>
        <dbReference type="EMBL" id="TKR58821.1"/>
    </source>
</evidence>
<dbReference type="EMBL" id="AZBU02000013">
    <property type="protein sequence ID" value="TKR58821.1"/>
    <property type="molecule type" value="Genomic_DNA"/>
</dbReference>
<dbReference type="PROSITE" id="PS00031">
    <property type="entry name" value="NUCLEAR_REC_DBD_1"/>
    <property type="match status" value="1"/>
</dbReference>
<comment type="subcellular location">
    <subcellularLocation>
        <location evidence="1 11">Nucleus</location>
    </subcellularLocation>
</comment>
<evidence type="ECO:0000256" key="2">
    <source>
        <dbReference type="ARBA" id="ARBA00005993"/>
    </source>
</evidence>
<dbReference type="FunFam" id="3.30.50.10:FF:000030">
    <property type="entry name" value="Nuclear Hormone Receptor family"/>
    <property type="match status" value="1"/>
</dbReference>
<evidence type="ECO:0000259" key="12">
    <source>
        <dbReference type="PROSITE" id="PS51030"/>
    </source>
</evidence>
<accession>A0A4U5LS40</accession>
<dbReference type="Pfam" id="PF00104">
    <property type="entry name" value="Hormone_recep"/>
    <property type="match status" value="1"/>
</dbReference>
<evidence type="ECO:0000256" key="5">
    <source>
        <dbReference type="ARBA" id="ARBA00022833"/>
    </source>
</evidence>
<dbReference type="InterPro" id="IPR050274">
    <property type="entry name" value="Nuclear_hormone_rcpt_NR2"/>
</dbReference>
<dbReference type="PROSITE" id="PS51030">
    <property type="entry name" value="NUCLEAR_REC_DBD_2"/>
    <property type="match status" value="1"/>
</dbReference>
<dbReference type="PRINTS" id="PR00398">
    <property type="entry name" value="STRDHORMONER"/>
</dbReference>
<proteinExistence type="inferred from homology"/>
<reference evidence="14 15" key="1">
    <citation type="journal article" date="2015" name="Genome Biol.">
        <title>Comparative genomics of Steinernema reveals deeply conserved gene regulatory networks.</title>
        <authorList>
            <person name="Dillman A.R."/>
            <person name="Macchietto M."/>
            <person name="Porter C.F."/>
            <person name="Rogers A."/>
            <person name="Williams B."/>
            <person name="Antoshechkin I."/>
            <person name="Lee M.M."/>
            <person name="Goodwin Z."/>
            <person name="Lu X."/>
            <person name="Lewis E.E."/>
            <person name="Goodrich-Blair H."/>
            <person name="Stock S.P."/>
            <person name="Adams B.J."/>
            <person name="Sternberg P.W."/>
            <person name="Mortazavi A."/>
        </authorList>
    </citation>
    <scope>NUCLEOTIDE SEQUENCE [LARGE SCALE GENOMIC DNA]</scope>
    <source>
        <strain evidence="14 15">ALL</strain>
    </source>
</reference>
<feature type="domain" description="NR LBD" evidence="13">
    <location>
        <begin position="257"/>
        <end position="494"/>
    </location>
</feature>
<dbReference type="GO" id="GO:0000978">
    <property type="term" value="F:RNA polymerase II cis-regulatory region sequence-specific DNA binding"/>
    <property type="evidence" value="ECO:0007669"/>
    <property type="project" value="InterPro"/>
</dbReference>
<dbReference type="GO" id="GO:0008270">
    <property type="term" value="F:zinc ion binding"/>
    <property type="evidence" value="ECO:0007669"/>
    <property type="project" value="UniProtKB-KW"/>
</dbReference>
<evidence type="ECO:0000256" key="1">
    <source>
        <dbReference type="ARBA" id="ARBA00004123"/>
    </source>
</evidence>
<dbReference type="SMART" id="SM00399">
    <property type="entry name" value="ZnF_C4"/>
    <property type="match status" value="1"/>
</dbReference>
<evidence type="ECO:0000256" key="6">
    <source>
        <dbReference type="ARBA" id="ARBA00023015"/>
    </source>
</evidence>
<evidence type="ECO:0000256" key="9">
    <source>
        <dbReference type="ARBA" id="ARBA00023170"/>
    </source>
</evidence>
<dbReference type="PRINTS" id="PR00047">
    <property type="entry name" value="STROIDFINGER"/>
</dbReference>
<protein>
    <recommendedName>
        <fullName evidence="16">Nuclear receptor domain-containing protein</fullName>
    </recommendedName>
</protein>
<dbReference type="InterPro" id="IPR000536">
    <property type="entry name" value="Nucl_hrmn_rcpt_lig-bd"/>
</dbReference>
<dbReference type="CDD" id="cd06960">
    <property type="entry name" value="NR_DBD_HNF4A"/>
    <property type="match status" value="1"/>
</dbReference>
<dbReference type="Gene3D" id="3.30.50.10">
    <property type="entry name" value="Erythroid Transcription Factor GATA-1, subunit A"/>
    <property type="match status" value="1"/>
</dbReference>
<dbReference type="InterPro" id="IPR049636">
    <property type="entry name" value="HNF4-like_DBD"/>
</dbReference>
<keyword evidence="6 11" id="KW-0805">Transcription regulation</keyword>
<evidence type="ECO:0000256" key="11">
    <source>
        <dbReference type="RuleBase" id="RU004334"/>
    </source>
</evidence>
<dbReference type="InterPro" id="IPR001628">
    <property type="entry name" value="Znf_hrmn_rcpt"/>
</dbReference>
<evidence type="ECO:0000256" key="3">
    <source>
        <dbReference type="ARBA" id="ARBA00022723"/>
    </source>
</evidence>
<comment type="caution">
    <text evidence="14">The sequence shown here is derived from an EMBL/GenBank/DDBJ whole genome shotgun (WGS) entry which is preliminary data.</text>
</comment>
<keyword evidence="15" id="KW-1185">Reference proteome</keyword>
<evidence type="ECO:0000259" key="13">
    <source>
        <dbReference type="PROSITE" id="PS51843"/>
    </source>
</evidence>
<name>A0A4U5LS40_STECR</name>
<evidence type="ECO:0008006" key="16">
    <source>
        <dbReference type="Google" id="ProtNLM"/>
    </source>
</evidence>